<keyword evidence="1" id="KW-0175">Coiled coil</keyword>
<dbReference type="RefSeq" id="WP_190829616.1">
    <property type="nucleotide sequence ID" value="NZ_CAWPPI010000057.1"/>
</dbReference>
<proteinExistence type="predicted"/>
<dbReference type="SUPFAM" id="SSF52833">
    <property type="entry name" value="Thioredoxin-like"/>
    <property type="match status" value="1"/>
</dbReference>
<dbReference type="EMBL" id="JACXAE010000057">
    <property type="protein sequence ID" value="MBD2773608.1"/>
    <property type="molecule type" value="Genomic_DNA"/>
</dbReference>
<dbReference type="CDD" id="cd02980">
    <property type="entry name" value="TRX_Fd_family"/>
    <property type="match status" value="1"/>
</dbReference>
<evidence type="ECO:0000256" key="1">
    <source>
        <dbReference type="SAM" id="Coils"/>
    </source>
</evidence>
<gene>
    <name evidence="2" type="ORF">ICL16_16390</name>
</gene>
<dbReference type="Proteomes" id="UP000629098">
    <property type="component" value="Unassembled WGS sequence"/>
</dbReference>
<evidence type="ECO:0000313" key="3">
    <source>
        <dbReference type="Proteomes" id="UP000629098"/>
    </source>
</evidence>
<reference evidence="2" key="1">
    <citation type="submission" date="2020-09" db="EMBL/GenBank/DDBJ databases">
        <title>Iningainema tapete sp. nov. (Scytonemataceae, Cyanobacteria) from greenhouses in central Florida (USA) produces two types of nodularin with biosynthetic potential for microcystin-LR and anabaenopeptins.</title>
        <authorList>
            <person name="Berthold D.E."/>
            <person name="Lefler F.W."/>
            <person name="Huang I.-S."/>
            <person name="Abdulla H."/>
            <person name="Zimba P.V."/>
            <person name="Laughinghouse H.D. IV."/>
        </authorList>
    </citation>
    <scope>NUCLEOTIDE SEQUENCE</scope>
    <source>
        <strain evidence="2">BLCCT55</strain>
    </source>
</reference>
<dbReference type="InterPro" id="IPR036249">
    <property type="entry name" value="Thioredoxin-like_sf"/>
</dbReference>
<keyword evidence="3" id="KW-1185">Reference proteome</keyword>
<organism evidence="2 3">
    <name type="scientific">Iningainema tapete BLCC-T55</name>
    <dbReference type="NCBI Taxonomy" id="2748662"/>
    <lineage>
        <taxon>Bacteria</taxon>
        <taxon>Bacillati</taxon>
        <taxon>Cyanobacteriota</taxon>
        <taxon>Cyanophyceae</taxon>
        <taxon>Nostocales</taxon>
        <taxon>Scytonemataceae</taxon>
        <taxon>Iningainema tapete</taxon>
    </lineage>
</organism>
<protein>
    <submittedName>
        <fullName evidence="2">(2Fe-2S) ferredoxin domain-containing protein</fullName>
    </submittedName>
</protein>
<evidence type="ECO:0000313" key="2">
    <source>
        <dbReference type="EMBL" id="MBD2773608.1"/>
    </source>
</evidence>
<comment type="caution">
    <text evidence="2">The sequence shown here is derived from an EMBL/GenBank/DDBJ whole genome shotgun (WGS) entry which is preliminary data.</text>
</comment>
<accession>A0A8J6XTK9</accession>
<feature type="coiled-coil region" evidence="1">
    <location>
        <begin position="26"/>
        <end position="53"/>
    </location>
</feature>
<dbReference type="AlphaFoldDB" id="A0A8J6XTK9"/>
<dbReference type="Gene3D" id="3.40.30.10">
    <property type="entry name" value="Glutaredoxin"/>
    <property type="match status" value="1"/>
</dbReference>
<name>A0A8J6XTK9_9CYAN</name>
<sequence>MNSAKYRVFVCTKQRDPNAPEGCCHNRGAEEIYQALQEEIKQQQLENQVEIRRSGCLDHCEAGVVALVSQPKPHEVSWLPTKVQKKLVSNKLTTPHLYLPSTAKLGKNIS</sequence>